<feature type="compositionally biased region" description="Basic residues" evidence="3">
    <location>
        <begin position="184"/>
        <end position="201"/>
    </location>
</feature>
<dbReference type="PROSITE" id="PS51419">
    <property type="entry name" value="RAB"/>
    <property type="match status" value="1"/>
</dbReference>
<dbReference type="InterPro" id="IPR005225">
    <property type="entry name" value="Small_GTP-bd"/>
</dbReference>
<proteinExistence type="predicted"/>
<gene>
    <name evidence="4" type="ORF">M0811_14034</name>
</gene>
<evidence type="ECO:0000256" key="2">
    <source>
        <dbReference type="ARBA" id="ARBA00023134"/>
    </source>
</evidence>
<dbReference type="GO" id="GO:0005525">
    <property type="term" value="F:GTP binding"/>
    <property type="evidence" value="ECO:0007669"/>
    <property type="project" value="UniProtKB-KW"/>
</dbReference>
<dbReference type="Pfam" id="PF00071">
    <property type="entry name" value="Ras"/>
    <property type="match status" value="1"/>
</dbReference>
<reference evidence="4" key="1">
    <citation type="submission" date="2022-10" db="EMBL/GenBank/DDBJ databases">
        <title>Novel sulphate-reducing endosymbionts in the free-living metamonad Anaeramoeba.</title>
        <authorList>
            <person name="Jerlstrom-Hultqvist J."/>
            <person name="Cepicka I."/>
            <person name="Gallot-Lavallee L."/>
            <person name="Salas-Leiva D."/>
            <person name="Curtis B.A."/>
            <person name="Zahonova K."/>
            <person name="Pipaliya S."/>
            <person name="Dacks J."/>
            <person name="Roger A.J."/>
        </authorList>
    </citation>
    <scope>NUCLEOTIDE SEQUENCE</scope>
    <source>
        <strain evidence="4">BMAN</strain>
    </source>
</reference>
<evidence type="ECO:0000256" key="1">
    <source>
        <dbReference type="ARBA" id="ARBA00022741"/>
    </source>
</evidence>
<evidence type="ECO:0000256" key="3">
    <source>
        <dbReference type="SAM" id="MobiDB-lite"/>
    </source>
</evidence>
<dbReference type="PRINTS" id="PR00449">
    <property type="entry name" value="RASTRNSFRMNG"/>
</dbReference>
<dbReference type="SMART" id="SM00175">
    <property type="entry name" value="RAB"/>
    <property type="match status" value="1"/>
</dbReference>
<keyword evidence="5" id="KW-1185">Reference proteome</keyword>
<accession>A0A9Q0LZX8</accession>
<dbReference type="OMA" id="TINNQHV"/>
<dbReference type="SMART" id="SM00174">
    <property type="entry name" value="RHO"/>
    <property type="match status" value="1"/>
</dbReference>
<protein>
    <submittedName>
        <fullName evidence="4">Ras-like protein</fullName>
    </submittedName>
</protein>
<dbReference type="GO" id="GO:0016020">
    <property type="term" value="C:membrane"/>
    <property type="evidence" value="ECO:0007669"/>
    <property type="project" value="InterPro"/>
</dbReference>
<dbReference type="InterPro" id="IPR027417">
    <property type="entry name" value="P-loop_NTPase"/>
</dbReference>
<evidence type="ECO:0000313" key="4">
    <source>
        <dbReference type="EMBL" id="KAJ5080513.1"/>
    </source>
</evidence>
<dbReference type="CDD" id="cd00876">
    <property type="entry name" value="Ras"/>
    <property type="match status" value="1"/>
</dbReference>
<dbReference type="PROSITE" id="PS51421">
    <property type="entry name" value="RAS"/>
    <property type="match status" value="1"/>
</dbReference>
<keyword evidence="2" id="KW-0342">GTP-binding</keyword>
<dbReference type="GO" id="GO:0007165">
    <property type="term" value="P:signal transduction"/>
    <property type="evidence" value="ECO:0007669"/>
    <property type="project" value="InterPro"/>
</dbReference>
<feature type="region of interest" description="Disordered" evidence="3">
    <location>
        <begin position="177"/>
        <end position="201"/>
    </location>
</feature>
<dbReference type="SMART" id="SM00173">
    <property type="entry name" value="RAS"/>
    <property type="match status" value="1"/>
</dbReference>
<dbReference type="OrthoDB" id="5976022at2759"/>
<dbReference type="PANTHER" id="PTHR24070">
    <property type="entry name" value="RAS, DI-RAS, AND RHEB FAMILY MEMBERS OF SMALL GTPASE SUPERFAMILY"/>
    <property type="match status" value="1"/>
</dbReference>
<dbReference type="InterPro" id="IPR020849">
    <property type="entry name" value="Small_GTPase_Ras-type"/>
</dbReference>
<name>A0A9Q0LZX8_ANAIG</name>
<comment type="caution">
    <text evidence="4">The sequence shown here is derived from an EMBL/GenBank/DDBJ whole genome shotgun (WGS) entry which is preliminary data.</text>
</comment>
<organism evidence="4 5">
    <name type="scientific">Anaeramoeba ignava</name>
    <name type="common">Anaerobic marine amoeba</name>
    <dbReference type="NCBI Taxonomy" id="1746090"/>
    <lineage>
        <taxon>Eukaryota</taxon>
        <taxon>Metamonada</taxon>
        <taxon>Anaeramoebidae</taxon>
        <taxon>Anaeramoeba</taxon>
    </lineage>
</organism>
<dbReference type="EMBL" id="JAPDFW010000009">
    <property type="protein sequence ID" value="KAJ5080513.1"/>
    <property type="molecule type" value="Genomic_DNA"/>
</dbReference>
<dbReference type="GO" id="GO:0003924">
    <property type="term" value="F:GTPase activity"/>
    <property type="evidence" value="ECO:0007669"/>
    <property type="project" value="InterPro"/>
</dbReference>
<dbReference type="InterPro" id="IPR001806">
    <property type="entry name" value="Small_GTPase"/>
</dbReference>
<keyword evidence="1" id="KW-0547">Nucleotide-binding</keyword>
<sequence>MNSPKFQIVVAGTGAVGKSAITLQFIAKQFVQKYEPTIEDVYKKMITINNQHVILDILDTAGQDEYSSLRSHYYAKGDGFLLVCSYDNFSSIEEILEFKETILQAKDVEDSSQVPILLVVNKCDLSNKDRVFSRKEVDDLARLYDLPVIETSAKNGTNVDNAFHKLTTQILKQKSIGKKDSKTKTKAKKEKKKRSIRCSIM</sequence>
<dbReference type="SUPFAM" id="SSF52540">
    <property type="entry name" value="P-loop containing nucleoside triphosphate hydrolases"/>
    <property type="match status" value="1"/>
</dbReference>
<dbReference type="Proteomes" id="UP001149090">
    <property type="component" value="Unassembled WGS sequence"/>
</dbReference>
<evidence type="ECO:0000313" key="5">
    <source>
        <dbReference type="Proteomes" id="UP001149090"/>
    </source>
</evidence>
<dbReference type="Gene3D" id="3.40.50.300">
    <property type="entry name" value="P-loop containing nucleotide triphosphate hydrolases"/>
    <property type="match status" value="1"/>
</dbReference>
<dbReference type="NCBIfam" id="TIGR00231">
    <property type="entry name" value="small_GTP"/>
    <property type="match status" value="1"/>
</dbReference>
<dbReference type="FunFam" id="3.40.50.300:FF:001423">
    <property type="entry name" value="Ras family GTPase"/>
    <property type="match status" value="1"/>
</dbReference>
<dbReference type="AlphaFoldDB" id="A0A9Q0LZX8"/>